<keyword evidence="5" id="KW-1185">Reference proteome</keyword>
<dbReference type="Proteomes" id="UP000053820">
    <property type="component" value="Unassembled WGS sequence"/>
</dbReference>
<dbReference type="InterPro" id="IPR045339">
    <property type="entry name" value="DUF6534"/>
</dbReference>
<accession>A0A0C9WFG2</accession>
<feature type="transmembrane region" description="Helical" evidence="2">
    <location>
        <begin position="49"/>
        <end position="73"/>
    </location>
</feature>
<evidence type="ECO:0000259" key="3">
    <source>
        <dbReference type="Pfam" id="PF20152"/>
    </source>
</evidence>
<feature type="transmembrane region" description="Helical" evidence="2">
    <location>
        <begin position="234"/>
        <end position="252"/>
    </location>
</feature>
<evidence type="ECO:0000313" key="5">
    <source>
        <dbReference type="Proteomes" id="UP000053820"/>
    </source>
</evidence>
<dbReference type="OrthoDB" id="2677454at2759"/>
<evidence type="ECO:0000256" key="1">
    <source>
        <dbReference type="SAM" id="MobiDB-lite"/>
    </source>
</evidence>
<dbReference type="PANTHER" id="PTHR40465">
    <property type="entry name" value="CHROMOSOME 1, WHOLE GENOME SHOTGUN SEQUENCE"/>
    <property type="match status" value="1"/>
</dbReference>
<evidence type="ECO:0000256" key="2">
    <source>
        <dbReference type="SAM" id="Phobius"/>
    </source>
</evidence>
<keyword evidence="2" id="KW-1133">Transmembrane helix</keyword>
<feature type="transmembrane region" description="Helical" evidence="2">
    <location>
        <begin position="20"/>
        <end position="42"/>
    </location>
</feature>
<dbReference type="AlphaFoldDB" id="A0A0C9WFG2"/>
<feature type="region of interest" description="Disordered" evidence="1">
    <location>
        <begin position="275"/>
        <end position="302"/>
    </location>
</feature>
<organism evidence="4 5">
    <name type="scientific">Hydnomerulius pinastri MD-312</name>
    <dbReference type="NCBI Taxonomy" id="994086"/>
    <lineage>
        <taxon>Eukaryota</taxon>
        <taxon>Fungi</taxon>
        <taxon>Dikarya</taxon>
        <taxon>Basidiomycota</taxon>
        <taxon>Agaricomycotina</taxon>
        <taxon>Agaricomycetes</taxon>
        <taxon>Agaricomycetidae</taxon>
        <taxon>Boletales</taxon>
        <taxon>Boletales incertae sedis</taxon>
        <taxon>Leucogyrophana</taxon>
    </lineage>
</organism>
<gene>
    <name evidence="4" type="ORF">HYDPIDRAFT_28157</name>
</gene>
<dbReference type="Pfam" id="PF20152">
    <property type="entry name" value="DUF6534"/>
    <property type="match status" value="1"/>
</dbReference>
<keyword evidence="2" id="KW-0472">Membrane</keyword>
<feature type="compositionally biased region" description="Low complexity" evidence="1">
    <location>
        <begin position="275"/>
        <end position="288"/>
    </location>
</feature>
<dbReference type="PANTHER" id="PTHR40465:SF1">
    <property type="entry name" value="DUF6534 DOMAIN-CONTAINING PROTEIN"/>
    <property type="match status" value="1"/>
</dbReference>
<keyword evidence="2" id="KW-0812">Transmembrane</keyword>
<feature type="transmembrane region" description="Helical" evidence="2">
    <location>
        <begin position="85"/>
        <end position="113"/>
    </location>
</feature>
<dbReference type="EMBL" id="KN839845">
    <property type="protein sequence ID" value="KIJ64796.1"/>
    <property type="molecule type" value="Genomic_DNA"/>
</dbReference>
<feature type="transmembrane region" description="Helical" evidence="2">
    <location>
        <begin position="167"/>
        <end position="189"/>
    </location>
</feature>
<proteinExistence type="predicted"/>
<reference evidence="4 5" key="1">
    <citation type="submission" date="2014-04" db="EMBL/GenBank/DDBJ databases">
        <title>Evolutionary Origins and Diversification of the Mycorrhizal Mutualists.</title>
        <authorList>
            <consortium name="DOE Joint Genome Institute"/>
            <consortium name="Mycorrhizal Genomics Consortium"/>
            <person name="Kohler A."/>
            <person name="Kuo A."/>
            <person name="Nagy L.G."/>
            <person name="Floudas D."/>
            <person name="Copeland A."/>
            <person name="Barry K.W."/>
            <person name="Cichocki N."/>
            <person name="Veneault-Fourrey C."/>
            <person name="LaButti K."/>
            <person name="Lindquist E.A."/>
            <person name="Lipzen A."/>
            <person name="Lundell T."/>
            <person name="Morin E."/>
            <person name="Murat C."/>
            <person name="Riley R."/>
            <person name="Ohm R."/>
            <person name="Sun H."/>
            <person name="Tunlid A."/>
            <person name="Henrissat B."/>
            <person name="Grigoriev I.V."/>
            <person name="Hibbett D.S."/>
            <person name="Martin F."/>
        </authorList>
    </citation>
    <scope>NUCLEOTIDE SEQUENCE [LARGE SCALE GENOMIC DNA]</scope>
    <source>
        <strain evidence="4 5">MD-312</strain>
    </source>
</reference>
<dbReference type="HOGENOM" id="CLU_046025_5_0_1"/>
<protein>
    <recommendedName>
        <fullName evidence="3">DUF6534 domain-containing protein</fullName>
    </recommendedName>
</protein>
<name>A0A0C9WFG2_9AGAM</name>
<feature type="transmembrane region" description="Helical" evidence="2">
    <location>
        <begin position="125"/>
        <end position="147"/>
    </location>
</feature>
<feature type="transmembrane region" description="Helical" evidence="2">
    <location>
        <begin position="201"/>
        <end position="228"/>
    </location>
</feature>
<evidence type="ECO:0000313" key="4">
    <source>
        <dbReference type="EMBL" id="KIJ64796.1"/>
    </source>
</evidence>
<feature type="domain" description="DUF6534" evidence="3">
    <location>
        <begin position="172"/>
        <end position="260"/>
    </location>
</feature>
<sequence length="302" mass="33467">MSIVAAAGVDLGLTWGSALAGTFVTLVFYGVSILQTFAYYLWYPKDRCYLKLLVAAIFVLDTAHKFMLCISVWKYLVQNCGDYAYLAVANVFEVVSLLISSFVSFIVQTYFVWRICFLSTGRFKWFFPSLLMPAVTAVLALGIYTVVAELINPTIPIPRRILQVAKAYNGGSAAIDIAIAISLCTLLAMGRTGFNRSTDRMLFRLIVISVNTGLWTALFGLLTMVFMAVFPIDLVFTGVYNPLCTLYCNTLLANLNLREYARGADEVDSLPTMPSSIRYRSHSSQSKSTVGVETKTAESEHF</sequence>